<dbReference type="SUPFAM" id="SSF55811">
    <property type="entry name" value="Nudix"/>
    <property type="match status" value="1"/>
</dbReference>
<dbReference type="Gene3D" id="3.90.79.10">
    <property type="entry name" value="Nucleoside Triphosphate Pyrophosphohydrolase"/>
    <property type="match status" value="1"/>
</dbReference>
<comment type="caution">
    <text evidence="2">The sequence shown here is derived from an EMBL/GenBank/DDBJ whole genome shotgun (WGS) entry which is preliminary data.</text>
</comment>
<proteinExistence type="predicted"/>
<gene>
    <name evidence="2" type="ORF">Mgrana_01047</name>
</gene>
<dbReference type="InterPro" id="IPR000086">
    <property type="entry name" value="NUDIX_hydrolase_dom"/>
</dbReference>
<reference evidence="2 3" key="1">
    <citation type="submission" date="2018-08" db="EMBL/GenBank/DDBJ databases">
        <title>Meiothermus granaticius genome AF-68 sequencing project.</title>
        <authorList>
            <person name="Da Costa M.S."/>
            <person name="Albuquerque L."/>
            <person name="Raposo P."/>
            <person name="Froufe H.J.C."/>
            <person name="Barroso C.S."/>
            <person name="Egas C."/>
        </authorList>
    </citation>
    <scope>NUCLEOTIDE SEQUENCE [LARGE SCALE GENOMIC DNA]</scope>
    <source>
        <strain evidence="2 3">AF-68</strain>
    </source>
</reference>
<dbReference type="RefSeq" id="WP_119356552.1">
    <property type="nucleotide sequence ID" value="NZ_BJXM01000006.1"/>
</dbReference>
<accession>A0A399FA25</accession>
<dbReference type="Proteomes" id="UP000266178">
    <property type="component" value="Unassembled WGS sequence"/>
</dbReference>
<dbReference type="EMBL" id="QWLB01000010">
    <property type="protein sequence ID" value="RIH93088.1"/>
    <property type="molecule type" value="Genomic_DNA"/>
</dbReference>
<name>A0A399FA25_9DEIN</name>
<protein>
    <recommendedName>
        <fullName evidence="1">Nudix hydrolase domain-containing protein</fullName>
    </recommendedName>
</protein>
<organism evidence="2 3">
    <name type="scientific">Meiothermus granaticius NBRC 107808</name>
    <dbReference type="NCBI Taxonomy" id="1227551"/>
    <lineage>
        <taxon>Bacteria</taxon>
        <taxon>Thermotogati</taxon>
        <taxon>Deinococcota</taxon>
        <taxon>Deinococci</taxon>
        <taxon>Thermales</taxon>
        <taxon>Thermaceae</taxon>
        <taxon>Meiothermus</taxon>
    </lineage>
</organism>
<evidence type="ECO:0000313" key="3">
    <source>
        <dbReference type="Proteomes" id="UP000266178"/>
    </source>
</evidence>
<evidence type="ECO:0000313" key="2">
    <source>
        <dbReference type="EMBL" id="RIH93088.1"/>
    </source>
</evidence>
<dbReference type="OrthoDB" id="6398375at2"/>
<sequence>MEYVYALPAHRFPGSSPHLIELEPALLRAMSLEGVFLPRPQAEEDPAYRQIIPYGLVRHAEQFFLMRRTKGGGEARLHHRYTLGVGGHINPQDVGENPVLDGLRRELLEEVGIVRYRAEPVGFILLEDSPVSRVHAGIVFLVESEDQPRVIETEKLEGQLADLGAIREVYAGLEAWSQLVFDWLTQQ</sequence>
<dbReference type="InterPro" id="IPR015797">
    <property type="entry name" value="NUDIX_hydrolase-like_dom_sf"/>
</dbReference>
<feature type="domain" description="Nudix hydrolase" evidence="1">
    <location>
        <begin position="47"/>
        <end position="186"/>
    </location>
</feature>
<keyword evidence="3" id="KW-1185">Reference proteome</keyword>
<dbReference type="PROSITE" id="PS51462">
    <property type="entry name" value="NUDIX"/>
    <property type="match status" value="1"/>
</dbReference>
<evidence type="ECO:0000259" key="1">
    <source>
        <dbReference type="PROSITE" id="PS51462"/>
    </source>
</evidence>
<dbReference type="AlphaFoldDB" id="A0A399FA25"/>